<evidence type="ECO:0000256" key="4">
    <source>
        <dbReference type="ARBA" id="ARBA00022679"/>
    </source>
</evidence>
<accession>A0AAJ6YX79</accession>
<dbReference type="PIRSF" id="PIRSF000538">
    <property type="entry name" value="GlpK"/>
    <property type="match status" value="1"/>
</dbReference>
<comment type="catalytic activity">
    <reaction evidence="10">
        <text>glycerol + ATP = sn-glycerol 3-phosphate + ADP + H(+)</text>
        <dbReference type="Rhea" id="RHEA:21644"/>
        <dbReference type="ChEBI" id="CHEBI:15378"/>
        <dbReference type="ChEBI" id="CHEBI:17754"/>
        <dbReference type="ChEBI" id="CHEBI:30616"/>
        <dbReference type="ChEBI" id="CHEBI:57597"/>
        <dbReference type="ChEBI" id="CHEBI:456216"/>
        <dbReference type="EC" id="2.7.1.30"/>
    </reaction>
</comment>
<dbReference type="FunFam" id="3.30.420.40:FF:000108">
    <property type="entry name" value="Glycerol kinase, glycosomal"/>
    <property type="match status" value="1"/>
</dbReference>
<evidence type="ECO:0000256" key="2">
    <source>
        <dbReference type="ARBA" id="ARBA00009156"/>
    </source>
</evidence>
<comment type="similarity">
    <text evidence="2 12">Belongs to the FGGY kinase family.</text>
</comment>
<dbReference type="Proteomes" id="UP000695007">
    <property type="component" value="Unplaced"/>
</dbReference>
<dbReference type="InterPro" id="IPR018484">
    <property type="entry name" value="FGGY_N"/>
</dbReference>
<evidence type="ECO:0000313" key="16">
    <source>
        <dbReference type="RefSeq" id="XP_011506029.1"/>
    </source>
</evidence>
<dbReference type="PANTHER" id="PTHR10196">
    <property type="entry name" value="SUGAR KINASE"/>
    <property type="match status" value="1"/>
</dbReference>
<sequence length="555" mass="61677">MTENVFEKSTGSGNRYGPLIGAIDEGTSSVRFLVFAANTAEVLTYHQKELNVFYPQEGWVEQNPMEIIDAVQECLNRTVENLKQLTINPADIVAIGITNQRETTILWDTETGKPLYNAIVWMDMRTTTIIDEILNNIRNRNKDYLKSLCGLPISPYFSALKIKWLINHVSQVQEAIAENRCMFGTVDSWLIWNLTGGAKGGVHCTDVTNASRTMLMNIVDLKWDPYLLSFFEIPRSILPQIRSSSEIYGNIVDGVLQGVPISGCLGDQQAALVGQMCFQHGQAKSTYGTGCYLLYNTGTKIVQSSHGLLTTVGYQFGPKADPVYALEGSIAIAGAVVKWLKDNLEIIINAQETEVIAEKLSNDNRIIFVPAFSGLYAPYWRKDARSVICGITEDIDYSHIVKAALQSVCFQTRDILEAMKEDIGMTLTKLLVDGAMTNNNLLMQMQADICGVPVVRPVMCEITALGVAIAAGSAEGIKKWDINISTNVPSDTFIPSITENERDILYSEWKKGIERSLDWDTEVASEEEEDINKMTTSGIFIFSTLLLLMFAKYRS</sequence>
<evidence type="ECO:0000256" key="7">
    <source>
        <dbReference type="ARBA" id="ARBA00022798"/>
    </source>
</evidence>
<evidence type="ECO:0000256" key="10">
    <source>
        <dbReference type="ARBA" id="ARBA00052101"/>
    </source>
</evidence>
<evidence type="ECO:0000259" key="14">
    <source>
        <dbReference type="Pfam" id="PF02782"/>
    </source>
</evidence>
<evidence type="ECO:0000256" key="8">
    <source>
        <dbReference type="ARBA" id="ARBA00022840"/>
    </source>
</evidence>
<dbReference type="GO" id="GO:0005739">
    <property type="term" value="C:mitochondrion"/>
    <property type="evidence" value="ECO:0007669"/>
    <property type="project" value="TreeGrafter"/>
</dbReference>
<dbReference type="Gene3D" id="3.30.420.40">
    <property type="match status" value="2"/>
</dbReference>
<keyword evidence="4 12" id="KW-0808">Transferase</keyword>
<dbReference type="InterPro" id="IPR043129">
    <property type="entry name" value="ATPase_NBD"/>
</dbReference>
<keyword evidence="7" id="KW-0319">Glycerol metabolism</keyword>
<dbReference type="GO" id="GO:0005524">
    <property type="term" value="F:ATP binding"/>
    <property type="evidence" value="ECO:0007669"/>
    <property type="project" value="UniProtKB-KW"/>
</dbReference>
<dbReference type="GO" id="GO:0004370">
    <property type="term" value="F:glycerol kinase activity"/>
    <property type="evidence" value="ECO:0007669"/>
    <property type="project" value="UniProtKB-EC"/>
</dbReference>
<protein>
    <recommendedName>
        <fullName evidence="11">Probable glycerol kinase</fullName>
        <ecNumber evidence="3">2.7.1.30</ecNumber>
    </recommendedName>
    <alternativeName>
        <fullName evidence="9">ATP:glycerol 3-phosphotransferase</fullName>
    </alternativeName>
</protein>
<keyword evidence="8" id="KW-0067">ATP-binding</keyword>
<dbReference type="GO" id="GO:0006072">
    <property type="term" value="P:glycerol-3-phosphate metabolic process"/>
    <property type="evidence" value="ECO:0007669"/>
    <property type="project" value="InterPro"/>
</dbReference>
<dbReference type="KEGG" id="csol:105368663"/>
<dbReference type="InterPro" id="IPR000577">
    <property type="entry name" value="Carb_kinase_FGGY"/>
</dbReference>
<dbReference type="InterPro" id="IPR018483">
    <property type="entry name" value="Carb_kinase_FGGY_CS"/>
</dbReference>
<dbReference type="GeneID" id="105368663"/>
<dbReference type="RefSeq" id="XP_011506029.1">
    <property type="nucleotide sequence ID" value="XM_011507727.1"/>
</dbReference>
<dbReference type="FunFam" id="3.30.420.40:FF:000177">
    <property type="entry name" value="Glycerol kinase"/>
    <property type="match status" value="1"/>
</dbReference>
<dbReference type="NCBIfam" id="TIGR01311">
    <property type="entry name" value="glycerol_kin"/>
    <property type="match status" value="1"/>
</dbReference>
<dbReference type="CDD" id="cd07792">
    <property type="entry name" value="ASKHA_NBD_FGGY_GK1-3-like"/>
    <property type="match status" value="1"/>
</dbReference>
<keyword evidence="5" id="KW-0547">Nucleotide-binding</keyword>
<feature type="domain" description="Carbohydrate kinase FGGY C-terminal" evidence="14">
    <location>
        <begin position="284"/>
        <end position="474"/>
    </location>
</feature>
<dbReference type="InterPro" id="IPR005999">
    <property type="entry name" value="Glycerol_kin"/>
</dbReference>
<dbReference type="PROSITE" id="PS00445">
    <property type="entry name" value="FGGY_KINASES_2"/>
    <property type="match status" value="1"/>
</dbReference>
<evidence type="ECO:0000256" key="12">
    <source>
        <dbReference type="RuleBase" id="RU003733"/>
    </source>
</evidence>
<evidence type="ECO:0000256" key="9">
    <source>
        <dbReference type="ARBA" id="ARBA00043149"/>
    </source>
</evidence>
<evidence type="ECO:0000256" key="1">
    <source>
        <dbReference type="ARBA" id="ARBA00005190"/>
    </source>
</evidence>
<evidence type="ECO:0000259" key="13">
    <source>
        <dbReference type="Pfam" id="PF00370"/>
    </source>
</evidence>
<organism evidence="15 16">
    <name type="scientific">Ceratosolen solmsi marchali</name>
    <dbReference type="NCBI Taxonomy" id="326594"/>
    <lineage>
        <taxon>Eukaryota</taxon>
        <taxon>Metazoa</taxon>
        <taxon>Ecdysozoa</taxon>
        <taxon>Arthropoda</taxon>
        <taxon>Hexapoda</taxon>
        <taxon>Insecta</taxon>
        <taxon>Pterygota</taxon>
        <taxon>Neoptera</taxon>
        <taxon>Endopterygota</taxon>
        <taxon>Hymenoptera</taxon>
        <taxon>Apocrita</taxon>
        <taxon>Proctotrupomorpha</taxon>
        <taxon>Chalcidoidea</taxon>
        <taxon>Agaonidae</taxon>
        <taxon>Agaoninae</taxon>
        <taxon>Ceratosolen</taxon>
    </lineage>
</organism>
<feature type="domain" description="Carbohydrate kinase FGGY N-terminal" evidence="13">
    <location>
        <begin position="20"/>
        <end position="274"/>
    </location>
</feature>
<evidence type="ECO:0000256" key="3">
    <source>
        <dbReference type="ARBA" id="ARBA00012099"/>
    </source>
</evidence>
<dbReference type="InterPro" id="IPR018485">
    <property type="entry name" value="FGGY_C"/>
</dbReference>
<dbReference type="PROSITE" id="PS00933">
    <property type="entry name" value="FGGY_KINASES_1"/>
    <property type="match status" value="1"/>
</dbReference>
<dbReference type="AlphaFoldDB" id="A0AAJ6YX79"/>
<evidence type="ECO:0000256" key="6">
    <source>
        <dbReference type="ARBA" id="ARBA00022777"/>
    </source>
</evidence>
<proteinExistence type="inferred from homology"/>
<evidence type="ECO:0000313" key="15">
    <source>
        <dbReference type="Proteomes" id="UP000695007"/>
    </source>
</evidence>
<dbReference type="PANTHER" id="PTHR10196:SF69">
    <property type="entry name" value="GLYCEROL KINASE"/>
    <property type="match status" value="1"/>
</dbReference>
<comment type="pathway">
    <text evidence="1">Polyol metabolism; glycerol degradation via glycerol kinase pathway; sn-glycerol 3-phosphate from glycerol: step 1/1.</text>
</comment>
<name>A0AAJ6YX79_9HYME</name>
<evidence type="ECO:0000256" key="5">
    <source>
        <dbReference type="ARBA" id="ARBA00022741"/>
    </source>
</evidence>
<dbReference type="InterPro" id="IPR042018">
    <property type="entry name" value="GK1-3_metazoan-type"/>
</dbReference>
<dbReference type="SUPFAM" id="SSF53067">
    <property type="entry name" value="Actin-like ATPase domain"/>
    <property type="match status" value="2"/>
</dbReference>
<gene>
    <name evidence="16" type="primary">LOC105368663</name>
</gene>
<dbReference type="Pfam" id="PF00370">
    <property type="entry name" value="FGGY_N"/>
    <property type="match status" value="1"/>
</dbReference>
<dbReference type="Pfam" id="PF02782">
    <property type="entry name" value="FGGY_C"/>
    <property type="match status" value="1"/>
</dbReference>
<evidence type="ECO:0000256" key="11">
    <source>
        <dbReference type="ARBA" id="ARBA00071571"/>
    </source>
</evidence>
<reference evidence="16" key="1">
    <citation type="submission" date="2025-08" db="UniProtKB">
        <authorList>
            <consortium name="RefSeq"/>
        </authorList>
    </citation>
    <scope>IDENTIFICATION</scope>
</reference>
<keyword evidence="6 12" id="KW-0418">Kinase</keyword>
<dbReference type="EC" id="2.7.1.30" evidence="3"/>
<dbReference type="NCBIfam" id="NF000756">
    <property type="entry name" value="PRK00047.1"/>
    <property type="match status" value="1"/>
</dbReference>
<keyword evidence="15" id="KW-1185">Reference proteome</keyword>
<dbReference type="GO" id="GO:0006071">
    <property type="term" value="P:glycerol metabolic process"/>
    <property type="evidence" value="ECO:0007669"/>
    <property type="project" value="UniProtKB-KW"/>
</dbReference>